<organism evidence="1 2">
    <name type="scientific">Paenibacillus illinoisensis</name>
    <dbReference type="NCBI Taxonomy" id="59845"/>
    <lineage>
        <taxon>Bacteria</taxon>
        <taxon>Bacillati</taxon>
        <taxon>Bacillota</taxon>
        <taxon>Bacilli</taxon>
        <taxon>Bacillales</taxon>
        <taxon>Paenibacillaceae</taxon>
        <taxon>Paenibacillus</taxon>
    </lineage>
</organism>
<name>A0A2W0CE58_9BACL</name>
<dbReference type="EMBL" id="PRLG01000002">
    <property type="protein sequence ID" value="PYY31263.1"/>
    <property type="molecule type" value="Genomic_DNA"/>
</dbReference>
<evidence type="ECO:0000313" key="1">
    <source>
        <dbReference type="EMBL" id="PYY31263.1"/>
    </source>
</evidence>
<dbReference type="Proteomes" id="UP000247459">
    <property type="component" value="Unassembled WGS sequence"/>
</dbReference>
<evidence type="ECO:0000313" key="2">
    <source>
        <dbReference type="Proteomes" id="UP000247459"/>
    </source>
</evidence>
<dbReference type="AlphaFoldDB" id="A0A2W0CE58"/>
<dbReference type="RefSeq" id="WP_095361095.1">
    <property type="nucleotide sequence ID" value="NZ_PRLG01000002.1"/>
</dbReference>
<gene>
    <name evidence="1" type="ORF">PIL02S_00354</name>
</gene>
<comment type="caution">
    <text evidence="1">The sequence shown here is derived from an EMBL/GenBank/DDBJ whole genome shotgun (WGS) entry which is preliminary data.</text>
</comment>
<sequence>MAQSAIRYAKQTRYIQDAQLGRVIHCIFKVVDGIRSVELIEYEWLLNAINEWWSDFEDMPPGLKDIELDKWLTDVNRKDYFYSILIKAREKCDESLKEDVSKFIEILHN</sequence>
<protein>
    <submittedName>
        <fullName evidence="1">Uncharacterized protein</fullName>
    </submittedName>
</protein>
<proteinExistence type="predicted"/>
<accession>A0A2W0CE58</accession>
<reference evidence="1 2" key="1">
    <citation type="submission" date="2018-01" db="EMBL/GenBank/DDBJ databases">
        <title>Genome sequence of the PGP bacterium Paenibacillus illinoisensis E3.</title>
        <authorList>
            <person name="Rolli E."/>
            <person name="Marasco R."/>
            <person name="Bessem C."/>
            <person name="Michoud G."/>
            <person name="Gaiarsa S."/>
            <person name="Borin S."/>
            <person name="Daffonchio D."/>
        </authorList>
    </citation>
    <scope>NUCLEOTIDE SEQUENCE [LARGE SCALE GENOMIC DNA]</scope>
    <source>
        <strain evidence="1 2">E3</strain>
    </source>
</reference>
<dbReference type="OrthoDB" id="2627181at2"/>